<dbReference type="CDD" id="cd05483">
    <property type="entry name" value="retropepsin_like_bacteria"/>
    <property type="match status" value="1"/>
</dbReference>
<dbReference type="InterPro" id="IPR021109">
    <property type="entry name" value="Peptidase_aspartic_dom_sf"/>
</dbReference>
<dbReference type="PROSITE" id="PS00141">
    <property type="entry name" value="ASP_PROTEASE"/>
    <property type="match status" value="1"/>
</dbReference>
<dbReference type="EMBL" id="FQTW01000002">
    <property type="protein sequence ID" value="SHE54196.1"/>
    <property type="molecule type" value="Genomic_DNA"/>
</dbReference>
<organism evidence="1 2">
    <name type="scientific">Psychroflexus salarius</name>
    <dbReference type="NCBI Taxonomy" id="1155689"/>
    <lineage>
        <taxon>Bacteria</taxon>
        <taxon>Pseudomonadati</taxon>
        <taxon>Bacteroidota</taxon>
        <taxon>Flavobacteriia</taxon>
        <taxon>Flavobacteriales</taxon>
        <taxon>Flavobacteriaceae</taxon>
        <taxon>Psychroflexus</taxon>
    </lineage>
</organism>
<dbReference type="AlphaFoldDB" id="A0A1M4UC17"/>
<dbReference type="Pfam" id="PF13650">
    <property type="entry name" value="Asp_protease_2"/>
    <property type="match status" value="1"/>
</dbReference>
<dbReference type="InterPro" id="IPR034122">
    <property type="entry name" value="Retropepsin-like_bacterial"/>
</dbReference>
<dbReference type="Gene3D" id="2.40.70.10">
    <property type="entry name" value="Acid Proteases"/>
    <property type="match status" value="1"/>
</dbReference>
<accession>A0A1M4UC17</accession>
<name>A0A1M4UC17_9FLAO</name>
<dbReference type="STRING" id="1155689.SAMN05444278_102284"/>
<dbReference type="SUPFAM" id="SSF50630">
    <property type="entry name" value="Acid proteases"/>
    <property type="match status" value="1"/>
</dbReference>
<dbReference type="Proteomes" id="UP000184462">
    <property type="component" value="Unassembled WGS sequence"/>
</dbReference>
<evidence type="ECO:0000313" key="1">
    <source>
        <dbReference type="EMBL" id="SHE54196.1"/>
    </source>
</evidence>
<evidence type="ECO:0000313" key="2">
    <source>
        <dbReference type="Proteomes" id="UP000184462"/>
    </source>
</evidence>
<keyword evidence="2" id="KW-1185">Reference proteome</keyword>
<protein>
    <submittedName>
        <fullName evidence="1">Aspartyl protease</fullName>
    </submittedName>
</protein>
<reference evidence="1 2" key="1">
    <citation type="submission" date="2016-11" db="EMBL/GenBank/DDBJ databases">
        <authorList>
            <person name="Jaros S."/>
            <person name="Januszkiewicz K."/>
            <person name="Wedrychowicz H."/>
        </authorList>
    </citation>
    <scope>NUCLEOTIDE SEQUENCE [LARGE SCALE GENOMIC DNA]</scope>
    <source>
        <strain evidence="1 2">DSM 25661</strain>
    </source>
</reference>
<gene>
    <name evidence="1" type="ORF">SAMN05444278_102284</name>
</gene>
<dbReference type="GO" id="GO:0006508">
    <property type="term" value="P:proteolysis"/>
    <property type="evidence" value="ECO:0007669"/>
    <property type="project" value="UniProtKB-KW"/>
</dbReference>
<dbReference type="InterPro" id="IPR001969">
    <property type="entry name" value="Aspartic_peptidase_AS"/>
</dbReference>
<sequence length="145" mass="15835">MPSLRKILESKGYSSVKLEVISTGHLHCNAIINGIEGDFILDTGASSSCIDLAVADYFSLLPEDSDIRAAGAGASNMLTKSSQDNKIEIGEWIQKKMKLVIFDLSHVNTALENHDSEKVHGILGADVLEKSKAVIDYKSKRLYLK</sequence>
<dbReference type="GO" id="GO:0004190">
    <property type="term" value="F:aspartic-type endopeptidase activity"/>
    <property type="evidence" value="ECO:0007669"/>
    <property type="project" value="InterPro"/>
</dbReference>
<dbReference type="OrthoDB" id="5975497at2"/>
<proteinExistence type="predicted"/>
<dbReference type="RefSeq" id="WP_073192387.1">
    <property type="nucleotide sequence ID" value="NZ_FQTW01000002.1"/>
</dbReference>
<keyword evidence="1" id="KW-0378">Hydrolase</keyword>
<keyword evidence="1" id="KW-0645">Protease</keyword>